<dbReference type="PROSITE" id="PS50305">
    <property type="entry name" value="SIRTUIN"/>
    <property type="match status" value="1"/>
</dbReference>
<sequence>MWFGELVPLIEQAAEVAGTADVLLVVGTSLQVYPAAGLLHYAPTNCPVYVIDPHQPAAGRRGVRYVAEAATTGVPRILRELAAE</sequence>
<name>A0ABW2U4X9_9BACT</name>
<evidence type="ECO:0000256" key="1">
    <source>
        <dbReference type="ARBA" id="ARBA00023027"/>
    </source>
</evidence>
<keyword evidence="1" id="KW-0520">NAD</keyword>
<reference evidence="5" key="1">
    <citation type="journal article" date="2019" name="Int. J. Syst. Evol. Microbiol.">
        <title>The Global Catalogue of Microorganisms (GCM) 10K type strain sequencing project: providing services to taxonomists for standard genome sequencing and annotation.</title>
        <authorList>
            <consortium name="The Broad Institute Genomics Platform"/>
            <consortium name="The Broad Institute Genome Sequencing Center for Infectious Disease"/>
            <person name="Wu L."/>
            <person name="Ma J."/>
        </authorList>
    </citation>
    <scope>NUCLEOTIDE SEQUENCE [LARGE SCALE GENOMIC DNA]</scope>
    <source>
        <strain evidence="5">JCM 19635</strain>
    </source>
</reference>
<evidence type="ECO:0000256" key="2">
    <source>
        <dbReference type="PROSITE-ProRule" id="PRU00236"/>
    </source>
</evidence>
<gene>
    <name evidence="4" type="ORF">ACFQT0_15130</name>
</gene>
<organism evidence="4 5">
    <name type="scientific">Hymenobacter humi</name>
    <dbReference type="NCBI Taxonomy" id="1411620"/>
    <lineage>
        <taxon>Bacteria</taxon>
        <taxon>Pseudomonadati</taxon>
        <taxon>Bacteroidota</taxon>
        <taxon>Cytophagia</taxon>
        <taxon>Cytophagales</taxon>
        <taxon>Hymenobacteraceae</taxon>
        <taxon>Hymenobacter</taxon>
    </lineage>
</organism>
<comment type="caution">
    <text evidence="4">The sequence shown here is derived from an EMBL/GenBank/DDBJ whole genome shotgun (WGS) entry which is preliminary data.</text>
</comment>
<protein>
    <recommendedName>
        <fullName evidence="3">Deacetylase sirtuin-type domain-containing protein</fullName>
    </recommendedName>
</protein>
<dbReference type="Proteomes" id="UP001596513">
    <property type="component" value="Unassembled WGS sequence"/>
</dbReference>
<feature type="domain" description="Deacetylase sirtuin-type" evidence="3">
    <location>
        <begin position="1"/>
        <end position="84"/>
    </location>
</feature>
<dbReference type="EMBL" id="JBHTEK010000001">
    <property type="protein sequence ID" value="MFC7668548.1"/>
    <property type="molecule type" value="Genomic_DNA"/>
</dbReference>
<comment type="caution">
    <text evidence="2">Lacks conserved residue(s) required for the propagation of feature annotation.</text>
</comment>
<evidence type="ECO:0000259" key="3">
    <source>
        <dbReference type="PROSITE" id="PS50305"/>
    </source>
</evidence>
<evidence type="ECO:0000313" key="5">
    <source>
        <dbReference type="Proteomes" id="UP001596513"/>
    </source>
</evidence>
<dbReference type="Gene3D" id="3.40.50.1220">
    <property type="entry name" value="TPP-binding domain"/>
    <property type="match status" value="1"/>
</dbReference>
<accession>A0ABW2U4X9</accession>
<dbReference type="InterPro" id="IPR026590">
    <property type="entry name" value="Ssirtuin_cat_dom"/>
</dbReference>
<dbReference type="RefSeq" id="WP_380203945.1">
    <property type="nucleotide sequence ID" value="NZ_JBHTEK010000001.1"/>
</dbReference>
<keyword evidence="5" id="KW-1185">Reference proteome</keyword>
<dbReference type="InterPro" id="IPR029035">
    <property type="entry name" value="DHS-like_NAD/FAD-binding_dom"/>
</dbReference>
<dbReference type="SUPFAM" id="SSF52467">
    <property type="entry name" value="DHS-like NAD/FAD-binding domain"/>
    <property type="match status" value="1"/>
</dbReference>
<evidence type="ECO:0000313" key="4">
    <source>
        <dbReference type="EMBL" id="MFC7668548.1"/>
    </source>
</evidence>
<proteinExistence type="predicted"/>